<evidence type="ECO:0000256" key="1">
    <source>
        <dbReference type="SAM" id="MobiDB-lite"/>
    </source>
</evidence>
<feature type="signal peptide" evidence="2">
    <location>
        <begin position="1"/>
        <end position="20"/>
    </location>
</feature>
<feature type="compositionally biased region" description="Polar residues" evidence="1">
    <location>
        <begin position="126"/>
        <end position="136"/>
    </location>
</feature>
<reference evidence="3 4" key="1">
    <citation type="submission" date="2020-02" db="EMBL/GenBank/DDBJ databases">
        <title>Pseudomonas Putida W5 Complete Genome Assembly.</title>
        <authorList>
            <person name="Yuan Z.-C."/>
            <person name="Shaw G.A."/>
            <person name="Cusano A.D."/>
            <person name="Caddey B.J."/>
            <person name="Weselowski B.J."/>
        </authorList>
    </citation>
    <scope>NUCLEOTIDE SEQUENCE [LARGE SCALE GENOMIC DNA]</scope>
    <source>
        <strain evidence="3 4">W5</strain>
    </source>
</reference>
<proteinExistence type="predicted"/>
<dbReference type="Proteomes" id="UP000464480">
    <property type="component" value="Chromosome"/>
</dbReference>
<dbReference type="RefSeq" id="WP_159410272.1">
    <property type="nucleotide sequence ID" value="NZ_CP026115.2"/>
</dbReference>
<evidence type="ECO:0000313" key="4">
    <source>
        <dbReference type="Proteomes" id="UP000464480"/>
    </source>
</evidence>
<feature type="region of interest" description="Disordered" evidence="1">
    <location>
        <begin position="117"/>
        <end position="149"/>
    </location>
</feature>
<sequence length="331" mass="37166">MKRVMFASLLFFLLVEKVLAVGCGEAPPVSNTALQASLKGEAEVLFKQIGSASLDGAIEKSKTEIFSKYPDAEKSRTNAFYQWQICVLIMDDKTMSTSEKIKTVNDVYDRINKIDPVPDASKGVDPQSSSGSTKSLSDIPYGTKRSDVDRDGKWESEKGVLYFYSVRNFLGFKFDSYTKFVDDVAESTFLTLKKEFYTSFWVGPTGVAGKRVEEGDDSTVKAYCYGERYERFMSNILGALGATVAPVERDEEDRSGELTPVAGWCSSSSYANCTKVWKSSYRTERFKNGVEFVRFKAALSLVRKQGDWHQQQAELESNDCNWYVTISTKEK</sequence>
<evidence type="ECO:0000313" key="3">
    <source>
        <dbReference type="EMBL" id="QHG64917.1"/>
    </source>
</evidence>
<feature type="chain" id="PRO_5026005707" description="Lipoprotein" evidence="2">
    <location>
        <begin position="21"/>
        <end position="331"/>
    </location>
</feature>
<organism evidence="3 4">
    <name type="scientific">Pseudomonas putida</name>
    <name type="common">Arthrobacter siderocapsulatus</name>
    <dbReference type="NCBI Taxonomy" id="303"/>
    <lineage>
        <taxon>Bacteria</taxon>
        <taxon>Pseudomonadati</taxon>
        <taxon>Pseudomonadota</taxon>
        <taxon>Gammaproteobacteria</taxon>
        <taxon>Pseudomonadales</taxon>
        <taxon>Pseudomonadaceae</taxon>
        <taxon>Pseudomonas</taxon>
    </lineage>
</organism>
<evidence type="ECO:0000256" key="2">
    <source>
        <dbReference type="SAM" id="SignalP"/>
    </source>
</evidence>
<gene>
    <name evidence="3" type="ORF">C2H86_11025</name>
</gene>
<dbReference type="EMBL" id="CP026115">
    <property type="protein sequence ID" value="QHG64917.1"/>
    <property type="molecule type" value="Genomic_DNA"/>
</dbReference>
<dbReference type="AlphaFoldDB" id="A0A6I6XY30"/>
<evidence type="ECO:0008006" key="5">
    <source>
        <dbReference type="Google" id="ProtNLM"/>
    </source>
</evidence>
<keyword evidence="2" id="KW-0732">Signal</keyword>
<protein>
    <recommendedName>
        <fullName evidence="5">Lipoprotein</fullName>
    </recommendedName>
</protein>
<accession>A0A6I6XY30</accession>
<name>A0A6I6XY30_PSEPU</name>